<evidence type="ECO:0000256" key="2">
    <source>
        <dbReference type="ARBA" id="ARBA00022483"/>
    </source>
</evidence>
<dbReference type="GO" id="GO:0006904">
    <property type="term" value="P:vesicle docking involved in exocytosis"/>
    <property type="evidence" value="ECO:0007669"/>
    <property type="project" value="InterPro"/>
</dbReference>
<dbReference type="GO" id="GO:0000145">
    <property type="term" value="C:exocyst"/>
    <property type="evidence" value="ECO:0007669"/>
    <property type="project" value="UniProtKB-UniRule"/>
</dbReference>
<dbReference type="InterPro" id="IPR048630">
    <property type="entry name" value="Sec8_M"/>
</dbReference>
<dbReference type="Proteomes" id="UP000189911">
    <property type="component" value="Chromosome E"/>
</dbReference>
<sequence length="1015" mass="115200">MSHLGVPAQRKRALSVNNATHTEKAAMDSALDSLQNDLTLISSQWNKVIIAGANPLELALAFLDDTSVGLGYRHNEFKHLSSRLAHDLQQAVNEHYQAFNTNIASYEQTVELISESQGHIRDIKENIVGSTTNMRGTQTDLEKLNESCQDINAMLEVLDAVDQLLAVPDVVDDLIRQKSYFQAKEALVKGFSSASTFDLWKIPALRTTRQILESQKHTLYETLIEDISDIVYSKRLNVSPRYEIRAPQLNDGSYSNMESYLSNTVDLDIEEQSVAVNSGLNKFLKQLGLRASQLKEPHLYSSSRESTYEKIFDMLSILNDMDELHVALVGISGRAKEEIHNVITQATEAMRVKHPSLIKLTVSLEGESEFGIPGQDALSLFLRNVFWEIFSKLLLALQGHRVIYEVSQALQSSSVIGEKYKFDEIWDKTLDEVRLLLQNYTKDTKLRDLPKSKLSKIEASNNENELRKPLGFLLQNNVDDDSSTRNHANDLKDLLKEMFPGFSASANLELKSIYLEEEAFEQEETLVPPKIFNMAFILESLLLFVQGSTGLLPASFFEKSISPLNFFNEFMGNDFLPQFELTVTHLFKTNVEASNPYLLESQSDSHPIFKPAFDFKNLFCKILCLFNTTYTYRAKVVSVILKLLDRFYSYYQKILSKLLGSVVNTRLDKKIISKWNENAELREITNKIFEGDTSCFEEETNELLKACPNFFLKGQNLKKQELFNNLTLETVASFLNTIKDIKLWLANLRKVSSNADFDNRNGSLGANTLKEEWSLFEVPGGEALVNSHSLKLLLNSESAQKLDRLLDNFQAMENKLWASLRYDIRARSIYYVTQFLQDSLWCPEVASVELDHNISTLTAELNTLESRLKESITPRQKELVFEGLSGFLSEVLILGSRCVVAYNHNGAKKMIKNINILQHACRSFASSPQSVNMSMALEYFNLCADTEMTVVQRANAGELQKFSIEDIKNILRLQLSEELQRQMKRESGMGRAPSMSANKRLSDAVGRLQLTRRNE</sequence>
<organism evidence="7 8">
    <name type="scientific">Lachancea nothofagi CBS 11611</name>
    <dbReference type="NCBI Taxonomy" id="1266666"/>
    <lineage>
        <taxon>Eukaryota</taxon>
        <taxon>Fungi</taxon>
        <taxon>Dikarya</taxon>
        <taxon>Ascomycota</taxon>
        <taxon>Saccharomycotina</taxon>
        <taxon>Saccharomycetes</taxon>
        <taxon>Saccharomycetales</taxon>
        <taxon>Saccharomycetaceae</taxon>
        <taxon>Lachancea</taxon>
    </lineage>
</organism>
<evidence type="ECO:0000259" key="5">
    <source>
        <dbReference type="Pfam" id="PF04048"/>
    </source>
</evidence>
<keyword evidence="2 4" id="KW-0268">Exocytosis</keyword>
<dbReference type="GO" id="GO:0015031">
    <property type="term" value="P:protein transport"/>
    <property type="evidence" value="ECO:0007669"/>
    <property type="project" value="UniProtKB-KW"/>
</dbReference>
<dbReference type="InterPro" id="IPR039682">
    <property type="entry name" value="Sec8/EXOC4"/>
</dbReference>
<dbReference type="OrthoDB" id="272977at2759"/>
<protein>
    <recommendedName>
        <fullName evidence="4">Exocyst complex component Sec8</fullName>
    </recommendedName>
</protein>
<evidence type="ECO:0000313" key="7">
    <source>
        <dbReference type="EMBL" id="SCU94317.1"/>
    </source>
</evidence>
<dbReference type="InterPro" id="IPR007191">
    <property type="entry name" value="Sec8_exocyst_N"/>
</dbReference>
<gene>
    <name evidence="7" type="ORF">LANO_0E06392G</name>
</gene>
<dbReference type="PANTHER" id="PTHR14146:SF0">
    <property type="entry name" value="EXOCYST COMPLEX COMPONENT 4"/>
    <property type="match status" value="1"/>
</dbReference>
<dbReference type="GO" id="GO:0090522">
    <property type="term" value="P:vesicle tethering involved in exocytosis"/>
    <property type="evidence" value="ECO:0007669"/>
    <property type="project" value="UniProtKB-UniRule"/>
</dbReference>
<evidence type="ECO:0000313" key="8">
    <source>
        <dbReference type="Proteomes" id="UP000189911"/>
    </source>
</evidence>
<evidence type="ECO:0000256" key="3">
    <source>
        <dbReference type="ARBA" id="ARBA00022927"/>
    </source>
</evidence>
<evidence type="ECO:0000256" key="4">
    <source>
        <dbReference type="RuleBase" id="RU367079"/>
    </source>
</evidence>
<feature type="domain" description="Exocyst complex component Sec8 N-terminal" evidence="5">
    <location>
        <begin position="34"/>
        <end position="173"/>
    </location>
</feature>
<dbReference type="Pfam" id="PF20652">
    <property type="entry name" value="Sec8_C"/>
    <property type="match status" value="1"/>
</dbReference>
<accession>A0A1G4JTS5</accession>
<dbReference type="AlphaFoldDB" id="A0A1G4JTS5"/>
<reference evidence="8" key="1">
    <citation type="submission" date="2016-03" db="EMBL/GenBank/DDBJ databases">
        <authorList>
            <person name="Devillers Hugo."/>
        </authorList>
    </citation>
    <scope>NUCLEOTIDE SEQUENCE [LARGE SCALE GENOMIC DNA]</scope>
</reference>
<keyword evidence="8" id="KW-1185">Reference proteome</keyword>
<proteinExistence type="inferred from homology"/>
<comment type="similarity">
    <text evidence="4">Belongs to the SEC8 family.</text>
</comment>
<keyword evidence="3 4" id="KW-0653">Protein transport</keyword>
<evidence type="ECO:0000259" key="6">
    <source>
        <dbReference type="Pfam" id="PF20652"/>
    </source>
</evidence>
<name>A0A1G4JTS5_9SACH</name>
<dbReference type="Pfam" id="PF04048">
    <property type="entry name" value="Sec8_N"/>
    <property type="match status" value="1"/>
</dbReference>
<evidence type="ECO:0000256" key="1">
    <source>
        <dbReference type="ARBA" id="ARBA00022448"/>
    </source>
</evidence>
<dbReference type="EMBL" id="LT598451">
    <property type="protein sequence ID" value="SCU94317.1"/>
    <property type="molecule type" value="Genomic_DNA"/>
</dbReference>
<dbReference type="PANTHER" id="PTHR14146">
    <property type="entry name" value="EXOCYST COMPLEX COMPONENT 4"/>
    <property type="match status" value="1"/>
</dbReference>
<dbReference type="GO" id="GO:0006612">
    <property type="term" value="P:protein targeting to membrane"/>
    <property type="evidence" value="ECO:0007669"/>
    <property type="project" value="UniProtKB-UniRule"/>
</dbReference>
<feature type="domain" description="Exocyst complex component Sec8 middle helical bundle" evidence="6">
    <location>
        <begin position="305"/>
        <end position="542"/>
    </location>
</feature>
<dbReference type="GO" id="GO:0006893">
    <property type="term" value="P:Golgi to plasma membrane transport"/>
    <property type="evidence" value="ECO:0007669"/>
    <property type="project" value="TreeGrafter"/>
</dbReference>
<keyword evidence="1 4" id="KW-0813">Transport</keyword>
<comment type="function">
    <text evidence="4">Component of the exocyst complex involved in the docking of exocytic vesicles with fusion sites on the plasma membrane.</text>
</comment>